<gene>
    <name evidence="1" type="ORF">NAG76_02595</name>
</gene>
<evidence type="ECO:0000313" key="2">
    <source>
        <dbReference type="Proteomes" id="UP001056756"/>
    </source>
</evidence>
<evidence type="ECO:0000313" key="1">
    <source>
        <dbReference type="EMBL" id="URN95165.1"/>
    </source>
</evidence>
<dbReference type="KEGG" id="plig:NAG76_02595"/>
<dbReference type="Proteomes" id="UP001056756">
    <property type="component" value="Chromosome"/>
</dbReference>
<proteinExistence type="predicted"/>
<name>A0A9J6ZGB2_9BACL</name>
<reference evidence="1" key="1">
    <citation type="submission" date="2022-05" db="EMBL/GenBank/DDBJ databases">
        <title>Novel bacterial taxa in a minimal lignocellulolytic consortium and its capacity to transform plastics disclosed by genome-resolved metagenomics.</title>
        <authorList>
            <person name="Rodriguez C.A.D."/>
            <person name="Diaz-Garcia L."/>
            <person name="Herrera K."/>
            <person name="Tarazona N.A."/>
            <person name="Sproer C."/>
            <person name="Overmann J."/>
            <person name="Jimenez D.J."/>
        </authorList>
    </citation>
    <scope>NUCLEOTIDE SEQUENCE</scope>
    <source>
        <strain evidence="1">MAG5</strain>
    </source>
</reference>
<dbReference type="EMBL" id="CP097899">
    <property type="protein sequence ID" value="URN95165.1"/>
    <property type="molecule type" value="Genomic_DNA"/>
</dbReference>
<accession>A0A9J6ZGB2</accession>
<organism evidence="1 2">
    <name type="scientific">Candidatus Pristimantibacillus lignocellulolyticus</name>
    <dbReference type="NCBI Taxonomy" id="2994561"/>
    <lineage>
        <taxon>Bacteria</taxon>
        <taxon>Bacillati</taxon>
        <taxon>Bacillota</taxon>
        <taxon>Bacilli</taxon>
        <taxon>Bacillales</taxon>
        <taxon>Paenibacillaceae</taxon>
        <taxon>Candidatus Pristimantibacillus</taxon>
    </lineage>
</organism>
<protein>
    <submittedName>
        <fullName evidence="1">Uncharacterized protein</fullName>
    </submittedName>
</protein>
<sequence>MYVIGTCVPDFPSSLHIRRRLSYVSVDIVIKVHFFELLLPIDVRKAGF</sequence>
<dbReference type="AlphaFoldDB" id="A0A9J6ZGB2"/>